<dbReference type="SUPFAM" id="SSF47413">
    <property type="entry name" value="lambda repressor-like DNA-binding domains"/>
    <property type="match status" value="1"/>
</dbReference>
<keyword evidence="3" id="KW-1185">Reference proteome</keyword>
<organism evidence="2 3">
    <name type="scientific">Paenibacillus algicola</name>
    <dbReference type="NCBI Taxonomy" id="2565926"/>
    <lineage>
        <taxon>Bacteria</taxon>
        <taxon>Bacillati</taxon>
        <taxon>Bacillota</taxon>
        <taxon>Bacilli</taxon>
        <taxon>Bacillales</taxon>
        <taxon>Paenibacillaceae</taxon>
        <taxon>Paenibacillus</taxon>
    </lineage>
</organism>
<gene>
    <name evidence="2" type="ORF">E6C60_2613</name>
</gene>
<dbReference type="Proteomes" id="UP000300879">
    <property type="component" value="Chromosome"/>
</dbReference>
<protein>
    <recommendedName>
        <fullName evidence="1">HTH cro/C1-type domain-containing protein</fullName>
    </recommendedName>
</protein>
<name>A0A4P8XLY2_9BACL</name>
<dbReference type="RefSeq" id="WP_138226215.1">
    <property type="nucleotide sequence ID" value="NZ_CP040396.1"/>
</dbReference>
<dbReference type="SMART" id="SM00530">
    <property type="entry name" value="HTH_XRE"/>
    <property type="match status" value="1"/>
</dbReference>
<proteinExistence type="predicted"/>
<accession>A0A4P8XLY2</accession>
<dbReference type="PROSITE" id="PS50943">
    <property type="entry name" value="HTH_CROC1"/>
    <property type="match status" value="1"/>
</dbReference>
<feature type="domain" description="HTH cro/C1-type" evidence="1">
    <location>
        <begin position="5"/>
        <end position="60"/>
    </location>
</feature>
<evidence type="ECO:0000259" key="1">
    <source>
        <dbReference type="PROSITE" id="PS50943"/>
    </source>
</evidence>
<dbReference type="KEGG" id="palo:E6C60_2613"/>
<dbReference type="EMBL" id="CP040396">
    <property type="protein sequence ID" value="QCT03325.1"/>
    <property type="molecule type" value="Genomic_DNA"/>
</dbReference>
<dbReference type="AlphaFoldDB" id="A0A4P8XLY2"/>
<dbReference type="GO" id="GO:0003677">
    <property type="term" value="F:DNA binding"/>
    <property type="evidence" value="ECO:0007669"/>
    <property type="project" value="InterPro"/>
</dbReference>
<dbReference type="CDD" id="cd00093">
    <property type="entry name" value="HTH_XRE"/>
    <property type="match status" value="1"/>
</dbReference>
<evidence type="ECO:0000313" key="3">
    <source>
        <dbReference type="Proteomes" id="UP000300879"/>
    </source>
</evidence>
<dbReference type="InterPro" id="IPR010982">
    <property type="entry name" value="Lambda_DNA-bd_dom_sf"/>
</dbReference>
<dbReference type="Gene3D" id="1.10.260.40">
    <property type="entry name" value="lambda repressor-like DNA-binding domains"/>
    <property type="match status" value="1"/>
</dbReference>
<sequence>MRNNVKFLRRSKEFDMTQDQLAEALDVSRSTIFHLENGRDVSGALMLRVAKFFNKDPREIFFDDNVG</sequence>
<dbReference type="InterPro" id="IPR001387">
    <property type="entry name" value="Cro/C1-type_HTH"/>
</dbReference>
<dbReference type="OrthoDB" id="1859224at2"/>
<reference evidence="2 3" key="1">
    <citation type="submission" date="2019-05" db="EMBL/GenBank/DDBJ databases">
        <authorList>
            <person name="Chen C."/>
        </authorList>
    </citation>
    <scope>NUCLEOTIDE SEQUENCE [LARGE SCALE GENOMIC DNA]</scope>
    <source>
        <strain evidence="2 3">HB172198</strain>
    </source>
</reference>
<evidence type="ECO:0000313" key="2">
    <source>
        <dbReference type="EMBL" id="QCT03325.1"/>
    </source>
</evidence>
<dbReference type="Pfam" id="PF01381">
    <property type="entry name" value="HTH_3"/>
    <property type="match status" value="1"/>
</dbReference>